<sequence>SPYISQISTPTSILSKRVSIRLAGVNKYKDYPYTKFKFFSTDTENDIHQEISRAFSVERFSLVNEKEDCIITGSWYSLEDNTTYSLIKRDSTDAKKNWPETDENENLAEDDICNAKKARSNRASKRTKFETSDDMKISSVINDIQVFKPIIKSNIDLTTISEFVSIDSTFSPGTSATAYIEVDRLLSLLEKKKTKIDCILQSQHVYAFEVIEKLVAPTDPDVNNSNSAQGSSSSNDTSPPGNNVQNGSFSSDDTSPSGNSAQTGSFSITSASRIVTRENLEIFQEFDIVAAICANVTQKQPKILEFFVDVKDCGMGPMLSENSSLHKLGLGYFLDSVIIEVSPAARHNRMIIWKAVTQPEQQNRVTKVSTSHEKSKGIKGQVSGTGIKMGVSYDKKKMLNTEKMGYEWEIKLDGCLTTGVRWSYFREDDSYTNNFAPSIHTGKWHILDKMNGFTIKITQVVDFKFSCKNWIKKPKLIKQCPKMAHVLKISFDNLNNFDEYFEELNTTHYEQNDLIYNLKNKDFHNEDTRQQEGINDFTVTRSFLKRNE</sequence>
<dbReference type="Proteomes" id="UP000789405">
    <property type="component" value="Unassembled WGS sequence"/>
</dbReference>
<reference evidence="2" key="1">
    <citation type="submission" date="2021-06" db="EMBL/GenBank/DDBJ databases">
        <authorList>
            <person name="Kallberg Y."/>
            <person name="Tangrot J."/>
            <person name="Rosling A."/>
        </authorList>
    </citation>
    <scope>NUCLEOTIDE SEQUENCE</scope>
    <source>
        <strain evidence="2">MA453B</strain>
    </source>
</reference>
<name>A0A9N9HDZ4_9GLOM</name>
<organism evidence="2 3">
    <name type="scientific">Dentiscutata erythropus</name>
    <dbReference type="NCBI Taxonomy" id="1348616"/>
    <lineage>
        <taxon>Eukaryota</taxon>
        <taxon>Fungi</taxon>
        <taxon>Fungi incertae sedis</taxon>
        <taxon>Mucoromycota</taxon>
        <taxon>Glomeromycotina</taxon>
        <taxon>Glomeromycetes</taxon>
        <taxon>Diversisporales</taxon>
        <taxon>Gigasporaceae</taxon>
        <taxon>Dentiscutata</taxon>
    </lineage>
</organism>
<protein>
    <submittedName>
        <fullName evidence="2">26145_t:CDS:1</fullName>
    </submittedName>
</protein>
<evidence type="ECO:0000256" key="1">
    <source>
        <dbReference type="SAM" id="MobiDB-lite"/>
    </source>
</evidence>
<evidence type="ECO:0000313" key="3">
    <source>
        <dbReference type="Proteomes" id="UP000789405"/>
    </source>
</evidence>
<feature type="compositionally biased region" description="Low complexity" evidence="1">
    <location>
        <begin position="223"/>
        <end position="238"/>
    </location>
</feature>
<dbReference type="OrthoDB" id="2447036at2759"/>
<dbReference type="EMBL" id="CAJVPY010007264">
    <property type="protein sequence ID" value="CAG8677756.1"/>
    <property type="molecule type" value="Genomic_DNA"/>
</dbReference>
<gene>
    <name evidence="2" type="ORF">DERYTH_LOCUS11615</name>
</gene>
<evidence type="ECO:0000313" key="2">
    <source>
        <dbReference type="EMBL" id="CAG8677756.1"/>
    </source>
</evidence>
<feature type="region of interest" description="Disordered" evidence="1">
    <location>
        <begin position="219"/>
        <end position="264"/>
    </location>
</feature>
<proteinExistence type="predicted"/>
<comment type="caution">
    <text evidence="2">The sequence shown here is derived from an EMBL/GenBank/DDBJ whole genome shotgun (WGS) entry which is preliminary data.</text>
</comment>
<accession>A0A9N9HDZ4</accession>
<keyword evidence="3" id="KW-1185">Reference proteome</keyword>
<feature type="compositionally biased region" description="Polar residues" evidence="1">
    <location>
        <begin position="239"/>
        <end position="264"/>
    </location>
</feature>
<feature type="non-terminal residue" evidence="2">
    <location>
        <position position="548"/>
    </location>
</feature>
<dbReference type="AlphaFoldDB" id="A0A9N9HDZ4"/>